<gene>
    <name evidence="3" type="ORF">PHISCL_02111</name>
</gene>
<accession>A0A3A3A874</accession>
<dbReference type="PANTHER" id="PTHR47843:SF3">
    <property type="entry name" value="BTB DOMAIN-CONTAINING PROTEIN"/>
    <property type="match status" value="1"/>
</dbReference>
<evidence type="ECO:0000259" key="2">
    <source>
        <dbReference type="PROSITE" id="PS50097"/>
    </source>
</evidence>
<comment type="caution">
    <text evidence="3">The sequence shown here is derived from an EMBL/GenBank/DDBJ whole genome shotgun (WGS) entry which is preliminary data.</text>
</comment>
<dbReference type="InterPro" id="IPR011333">
    <property type="entry name" value="SKP1/BTB/POZ_sf"/>
</dbReference>
<organism evidence="3 4">
    <name type="scientific">Aspergillus sclerotialis</name>
    <dbReference type="NCBI Taxonomy" id="2070753"/>
    <lineage>
        <taxon>Eukaryota</taxon>
        <taxon>Fungi</taxon>
        <taxon>Dikarya</taxon>
        <taxon>Ascomycota</taxon>
        <taxon>Pezizomycotina</taxon>
        <taxon>Eurotiomycetes</taxon>
        <taxon>Eurotiomycetidae</taxon>
        <taxon>Eurotiales</taxon>
        <taxon>Aspergillaceae</taxon>
        <taxon>Aspergillus</taxon>
        <taxon>Aspergillus subgen. Polypaecilum</taxon>
    </lineage>
</organism>
<dbReference type="PROSITE" id="PS50097">
    <property type="entry name" value="BTB"/>
    <property type="match status" value="1"/>
</dbReference>
<dbReference type="InterPro" id="IPR000210">
    <property type="entry name" value="BTB/POZ_dom"/>
</dbReference>
<name>A0A3A3A874_9EURO</name>
<sequence>MPRRLEKVTLSAGVAHLSVGHQETPFDVHLELLCDCSPFFNDLYKDRFDHDVTQQPVCFPDEDPDVFAELVNWMYQGELSDNMIYHKSHFLFQLWVLAEKFAMQELQDSILSLCEKRIDRLKGNTYGINTIDYVYGHTLPGSPLRRFVIDTWVRTATKPQFMDRKEKLPRAFLEDLCCAYIVKKENQEETGPGSPERDSSHSPLAPSNRALLNWNIPEIATPDQMKNRKIKRPSSRLRGSSPASSASVMTPSYTEADGDLNRDVTQDIRHWRI</sequence>
<dbReference type="PANTHER" id="PTHR47843">
    <property type="entry name" value="BTB DOMAIN-CONTAINING PROTEIN-RELATED"/>
    <property type="match status" value="1"/>
</dbReference>
<evidence type="ECO:0000313" key="3">
    <source>
        <dbReference type="EMBL" id="RJE25571.1"/>
    </source>
</evidence>
<protein>
    <recommendedName>
        <fullName evidence="2">BTB domain-containing protein</fullName>
    </recommendedName>
</protein>
<dbReference type="SMART" id="SM00225">
    <property type="entry name" value="BTB"/>
    <property type="match status" value="1"/>
</dbReference>
<evidence type="ECO:0000313" key="4">
    <source>
        <dbReference type="Proteomes" id="UP000266188"/>
    </source>
</evidence>
<feature type="domain" description="BTB" evidence="2">
    <location>
        <begin position="6"/>
        <end position="83"/>
    </location>
</feature>
<keyword evidence="4" id="KW-1185">Reference proteome</keyword>
<dbReference type="Gene3D" id="3.30.710.10">
    <property type="entry name" value="Potassium Channel Kv1.1, Chain A"/>
    <property type="match status" value="1"/>
</dbReference>
<dbReference type="AlphaFoldDB" id="A0A3A3A874"/>
<evidence type="ECO:0000256" key="1">
    <source>
        <dbReference type="SAM" id="MobiDB-lite"/>
    </source>
</evidence>
<feature type="region of interest" description="Disordered" evidence="1">
    <location>
        <begin position="187"/>
        <end position="207"/>
    </location>
</feature>
<proteinExistence type="predicted"/>
<dbReference type="EMBL" id="MVGC01000044">
    <property type="protein sequence ID" value="RJE25571.1"/>
    <property type="molecule type" value="Genomic_DNA"/>
</dbReference>
<dbReference type="OrthoDB" id="1022638at2759"/>
<feature type="region of interest" description="Disordered" evidence="1">
    <location>
        <begin position="222"/>
        <end position="261"/>
    </location>
</feature>
<dbReference type="SUPFAM" id="SSF54695">
    <property type="entry name" value="POZ domain"/>
    <property type="match status" value="1"/>
</dbReference>
<dbReference type="Proteomes" id="UP000266188">
    <property type="component" value="Unassembled WGS sequence"/>
</dbReference>
<feature type="compositionally biased region" description="Low complexity" evidence="1">
    <location>
        <begin position="236"/>
        <end position="247"/>
    </location>
</feature>
<dbReference type="CDD" id="cd18186">
    <property type="entry name" value="BTB_POZ_ZBTB_KLHL-like"/>
    <property type="match status" value="1"/>
</dbReference>
<dbReference type="Pfam" id="PF00651">
    <property type="entry name" value="BTB"/>
    <property type="match status" value="1"/>
</dbReference>
<reference evidence="4" key="1">
    <citation type="submission" date="2017-02" db="EMBL/GenBank/DDBJ databases">
        <authorList>
            <person name="Tafer H."/>
            <person name="Lopandic K."/>
        </authorList>
    </citation>
    <scope>NUCLEOTIDE SEQUENCE [LARGE SCALE GENOMIC DNA]</scope>
    <source>
        <strain evidence="4">CBS 366.77</strain>
    </source>
</reference>